<accession>A0A7S3A8Q6</accession>
<dbReference type="Pfam" id="PF07533">
    <property type="entry name" value="BRK"/>
    <property type="match status" value="2"/>
</dbReference>
<dbReference type="InterPro" id="IPR037259">
    <property type="entry name" value="BRK_sf"/>
</dbReference>
<evidence type="ECO:0000313" key="9">
    <source>
        <dbReference type="EMBL" id="CAE0063156.1"/>
    </source>
</evidence>
<dbReference type="GO" id="GO:0005634">
    <property type="term" value="C:nucleus"/>
    <property type="evidence" value="ECO:0007669"/>
    <property type="project" value="UniProtKB-SubCell"/>
</dbReference>
<organism evidence="7">
    <name type="scientific">Rhodosorus marinus</name>
    <dbReference type="NCBI Taxonomy" id="101924"/>
    <lineage>
        <taxon>Eukaryota</taxon>
        <taxon>Rhodophyta</taxon>
        <taxon>Stylonematophyceae</taxon>
        <taxon>Stylonematales</taxon>
        <taxon>Stylonemataceae</taxon>
        <taxon>Rhodosorus</taxon>
    </lineage>
</organism>
<dbReference type="EMBL" id="HBHW01040634">
    <property type="protein sequence ID" value="CAE0063154.1"/>
    <property type="molecule type" value="Transcribed_RNA"/>
</dbReference>
<protein>
    <recommendedName>
        <fullName evidence="6">BRK domain-containing protein</fullName>
    </recommendedName>
</protein>
<comment type="subcellular location">
    <subcellularLocation>
        <location evidence="1">Nucleus</location>
    </subcellularLocation>
</comment>
<dbReference type="SUPFAM" id="SSF160481">
    <property type="entry name" value="BRK domain-like"/>
    <property type="match status" value="2"/>
</dbReference>
<evidence type="ECO:0000256" key="2">
    <source>
        <dbReference type="ARBA" id="ARBA00023015"/>
    </source>
</evidence>
<sequence>MDPEYAAEHVTIWNRIECRKIAGNAAPLRRNLEKYLSKHPECEVYRGQEKILEQSGITKQNEHVPIWHKLDRRKVTGNAAPLRKNVELYLSKHPNCEVYTGQDKMQPMMKVPVAQAPSMSNASTGLGMPMMMPQQLPISQRYPKSPVDVMQQSRPPLHPRGMPKATPGTPHHQAQGHPGSSNRLIPQNALPADRRMDMEDQYMTDYQPPKSESKPIPGMEGASQTPLVNASSGSWRALKNSVGMSPSFQDGLGMSRDDMIMGMTPSYESPSFIGKYLGHAYDGKSFGMDEDPEGMGFSPSVFIRETPPTDPNAMSYAQDRMR</sequence>
<reference evidence="7" key="1">
    <citation type="submission" date="2021-01" db="EMBL/GenBank/DDBJ databases">
        <authorList>
            <person name="Corre E."/>
            <person name="Pelletier E."/>
            <person name="Niang G."/>
            <person name="Scheremetjew M."/>
            <person name="Finn R."/>
            <person name="Kale V."/>
            <person name="Holt S."/>
            <person name="Cochrane G."/>
            <person name="Meng A."/>
            <person name="Brown T."/>
            <person name="Cohen L."/>
        </authorList>
    </citation>
    <scope>NUCLEOTIDE SEQUENCE</scope>
    <source>
        <strain evidence="7">CCMP 769</strain>
    </source>
</reference>
<evidence type="ECO:0000256" key="5">
    <source>
        <dbReference type="SAM" id="MobiDB-lite"/>
    </source>
</evidence>
<feature type="region of interest" description="Disordered" evidence="5">
    <location>
        <begin position="143"/>
        <end position="186"/>
    </location>
</feature>
<proteinExistence type="predicted"/>
<evidence type="ECO:0000313" key="7">
    <source>
        <dbReference type="EMBL" id="CAE0063152.1"/>
    </source>
</evidence>
<dbReference type="Gene3D" id="3.40.5.120">
    <property type="match status" value="2"/>
</dbReference>
<evidence type="ECO:0000256" key="3">
    <source>
        <dbReference type="ARBA" id="ARBA00023163"/>
    </source>
</evidence>
<evidence type="ECO:0000259" key="6">
    <source>
        <dbReference type="Pfam" id="PF07533"/>
    </source>
</evidence>
<name>A0A7S3A8Q6_9RHOD</name>
<keyword evidence="4" id="KW-0539">Nucleus</keyword>
<feature type="region of interest" description="Disordered" evidence="5">
    <location>
        <begin position="300"/>
        <end position="322"/>
    </location>
</feature>
<keyword evidence="3" id="KW-0804">Transcription</keyword>
<feature type="domain" description="BRK" evidence="6">
    <location>
        <begin position="7"/>
        <end position="44"/>
    </location>
</feature>
<dbReference type="AlphaFoldDB" id="A0A7S3A8Q6"/>
<feature type="region of interest" description="Disordered" evidence="5">
    <location>
        <begin position="205"/>
        <end position="228"/>
    </location>
</feature>
<dbReference type="EMBL" id="HBHW01040636">
    <property type="protein sequence ID" value="CAE0063156.1"/>
    <property type="molecule type" value="Transcribed_RNA"/>
</dbReference>
<evidence type="ECO:0000256" key="4">
    <source>
        <dbReference type="ARBA" id="ARBA00023242"/>
    </source>
</evidence>
<keyword evidence="2" id="KW-0805">Transcription regulation</keyword>
<feature type="domain" description="BRK" evidence="6">
    <location>
        <begin position="61"/>
        <end position="98"/>
    </location>
</feature>
<evidence type="ECO:0000256" key="1">
    <source>
        <dbReference type="ARBA" id="ARBA00004123"/>
    </source>
</evidence>
<dbReference type="InterPro" id="IPR006576">
    <property type="entry name" value="BRK_domain"/>
</dbReference>
<evidence type="ECO:0000313" key="8">
    <source>
        <dbReference type="EMBL" id="CAE0063154.1"/>
    </source>
</evidence>
<gene>
    <name evidence="7" type="ORF">RMAR00112_LOCUS31224</name>
    <name evidence="8" type="ORF">RMAR00112_LOCUS31226</name>
    <name evidence="9" type="ORF">RMAR00112_LOCUS31228</name>
</gene>
<dbReference type="EMBL" id="HBHW01040632">
    <property type="protein sequence ID" value="CAE0063152.1"/>
    <property type="molecule type" value="Transcribed_RNA"/>
</dbReference>